<dbReference type="CDD" id="cd00383">
    <property type="entry name" value="trans_reg_C"/>
    <property type="match status" value="1"/>
</dbReference>
<feature type="DNA-binding region" description="OmpR/PhoB-type" evidence="14">
    <location>
        <begin position="129"/>
        <end position="226"/>
    </location>
</feature>
<accession>A0A809R2B7</accession>
<dbReference type="KEGG" id="ddz:DSYM_24520"/>
<feature type="modified residue" description="4-aspartylphosphate" evidence="13">
    <location>
        <position position="53"/>
    </location>
</feature>
<dbReference type="Proteomes" id="UP000662914">
    <property type="component" value="Chromosome"/>
</dbReference>
<dbReference type="PANTHER" id="PTHR48111:SF40">
    <property type="entry name" value="PHOSPHATE REGULON TRANSCRIPTIONAL REGULATORY PROTEIN PHOB"/>
    <property type="match status" value="1"/>
</dbReference>
<dbReference type="SUPFAM" id="SSF52172">
    <property type="entry name" value="CheY-like"/>
    <property type="match status" value="1"/>
</dbReference>
<dbReference type="Gene3D" id="3.40.50.2300">
    <property type="match status" value="1"/>
</dbReference>
<dbReference type="GO" id="GO:0000156">
    <property type="term" value="F:phosphorelay response regulator activity"/>
    <property type="evidence" value="ECO:0007669"/>
    <property type="project" value="InterPro"/>
</dbReference>
<dbReference type="NCBIfam" id="TIGR02154">
    <property type="entry name" value="PhoB"/>
    <property type="match status" value="1"/>
</dbReference>
<evidence type="ECO:0000259" key="16">
    <source>
        <dbReference type="PROSITE" id="PS51755"/>
    </source>
</evidence>
<evidence type="ECO:0000256" key="13">
    <source>
        <dbReference type="PROSITE-ProRule" id="PRU00169"/>
    </source>
</evidence>
<evidence type="ECO:0000256" key="9">
    <source>
        <dbReference type="ARBA" id="ARBA00023125"/>
    </source>
</evidence>
<keyword evidence="7" id="KW-0902">Two-component regulatory system</keyword>
<name>A0A809R2B7_9PROT</name>
<dbReference type="GO" id="GO:0006817">
    <property type="term" value="P:phosphate ion transport"/>
    <property type="evidence" value="ECO:0007669"/>
    <property type="project" value="UniProtKB-KW"/>
</dbReference>
<dbReference type="InterPro" id="IPR016032">
    <property type="entry name" value="Sig_transdc_resp-reg_C-effctor"/>
</dbReference>
<comment type="function">
    <text evidence="12">This protein is a positive regulator for the phosphate regulon. Transcription of this operon is positively regulated by PhoB and PhoR when phosphate is limited.</text>
</comment>
<feature type="domain" description="OmpR/PhoB-type" evidence="16">
    <location>
        <begin position="129"/>
        <end position="226"/>
    </location>
</feature>
<keyword evidence="10" id="KW-0010">Activator</keyword>
<organism evidence="17 18">
    <name type="scientific">Candidatus Desulfobacillus denitrificans</name>
    <dbReference type="NCBI Taxonomy" id="2608985"/>
    <lineage>
        <taxon>Bacteria</taxon>
        <taxon>Pseudomonadati</taxon>
        <taxon>Pseudomonadota</taxon>
        <taxon>Betaproteobacteria</taxon>
        <taxon>Candidatus Desulfobacillus</taxon>
    </lineage>
</organism>
<dbReference type="InterPro" id="IPR001789">
    <property type="entry name" value="Sig_transdc_resp-reg_receiver"/>
</dbReference>
<dbReference type="GO" id="GO:0000976">
    <property type="term" value="F:transcription cis-regulatory region binding"/>
    <property type="evidence" value="ECO:0007669"/>
    <property type="project" value="TreeGrafter"/>
</dbReference>
<evidence type="ECO:0000256" key="1">
    <source>
        <dbReference type="ARBA" id="ARBA00004496"/>
    </source>
</evidence>
<dbReference type="PROSITE" id="PS50110">
    <property type="entry name" value="RESPONSE_REGULATORY"/>
    <property type="match status" value="1"/>
</dbReference>
<dbReference type="EMBL" id="AP021857">
    <property type="protein sequence ID" value="BBO21753.1"/>
    <property type="molecule type" value="Genomic_DNA"/>
</dbReference>
<evidence type="ECO:0000256" key="6">
    <source>
        <dbReference type="ARBA" id="ARBA00022592"/>
    </source>
</evidence>
<feature type="domain" description="Response regulatory" evidence="15">
    <location>
        <begin position="4"/>
        <end position="120"/>
    </location>
</feature>
<evidence type="ECO:0000313" key="18">
    <source>
        <dbReference type="Proteomes" id="UP000662914"/>
    </source>
</evidence>
<gene>
    <name evidence="17" type="ORF">DSYM_24520</name>
</gene>
<dbReference type="Pfam" id="PF00486">
    <property type="entry name" value="Trans_reg_C"/>
    <property type="match status" value="1"/>
</dbReference>
<dbReference type="AlphaFoldDB" id="A0A809R2B7"/>
<keyword evidence="9 14" id="KW-0238">DNA-binding</keyword>
<evidence type="ECO:0000313" key="17">
    <source>
        <dbReference type="EMBL" id="BBO21753.1"/>
    </source>
</evidence>
<dbReference type="PROSITE" id="PS51755">
    <property type="entry name" value="OMPR_PHOB"/>
    <property type="match status" value="1"/>
</dbReference>
<keyword evidence="8" id="KW-0805">Transcription regulation</keyword>
<evidence type="ECO:0000256" key="14">
    <source>
        <dbReference type="PROSITE-ProRule" id="PRU01091"/>
    </source>
</evidence>
<evidence type="ECO:0000256" key="2">
    <source>
        <dbReference type="ARBA" id="ARBA00013332"/>
    </source>
</evidence>
<dbReference type="SMART" id="SM00448">
    <property type="entry name" value="REC"/>
    <property type="match status" value="1"/>
</dbReference>
<dbReference type="GO" id="GO:0005829">
    <property type="term" value="C:cytosol"/>
    <property type="evidence" value="ECO:0007669"/>
    <property type="project" value="TreeGrafter"/>
</dbReference>
<dbReference type="FunFam" id="1.10.10.10:FF:000018">
    <property type="entry name" value="DNA-binding response regulator ResD"/>
    <property type="match status" value="1"/>
</dbReference>
<evidence type="ECO:0000256" key="10">
    <source>
        <dbReference type="ARBA" id="ARBA00023159"/>
    </source>
</evidence>
<comment type="subcellular location">
    <subcellularLocation>
        <location evidence="1">Cytoplasm</location>
    </subcellularLocation>
</comment>
<dbReference type="InterPro" id="IPR011879">
    <property type="entry name" value="Sig_transdc_resp-reg_PhoB"/>
</dbReference>
<keyword evidence="3" id="KW-0813">Transport</keyword>
<sequence>MPTRVLVVEDDPAIQELIRFTLQKAGLEPVAAESAEAAEAALRAELPDAVLIDWMLPKLSGLALAQKLRAEGRTAKLPLIMVTARGEEADRVAGLESGADDYLVKPFSPRELVARIQAVLRRRAPHAAEMRLVAGPLSLDPISYEVTLDGRAVELASAEFKLLRFFMAHPGRVFSRAQLLDQVWGDHVFIEERTVDVHIRRLRQALGPQGEQLIETVRGAGYKLAVPRE</sequence>
<dbReference type="SMART" id="SM00862">
    <property type="entry name" value="Trans_reg_C"/>
    <property type="match status" value="1"/>
</dbReference>
<evidence type="ECO:0000256" key="11">
    <source>
        <dbReference type="ARBA" id="ARBA00023163"/>
    </source>
</evidence>
<evidence type="ECO:0000256" key="7">
    <source>
        <dbReference type="ARBA" id="ARBA00023012"/>
    </source>
</evidence>
<keyword evidence="5 13" id="KW-0597">Phosphoprotein</keyword>
<evidence type="ECO:0000256" key="4">
    <source>
        <dbReference type="ARBA" id="ARBA00022490"/>
    </source>
</evidence>
<dbReference type="Pfam" id="PF00072">
    <property type="entry name" value="Response_reg"/>
    <property type="match status" value="1"/>
</dbReference>
<dbReference type="GO" id="GO:0032993">
    <property type="term" value="C:protein-DNA complex"/>
    <property type="evidence" value="ECO:0007669"/>
    <property type="project" value="TreeGrafter"/>
</dbReference>
<keyword evidence="6" id="KW-0592">Phosphate transport</keyword>
<evidence type="ECO:0000256" key="12">
    <source>
        <dbReference type="ARBA" id="ARBA00024735"/>
    </source>
</evidence>
<proteinExistence type="predicted"/>
<keyword evidence="11" id="KW-0804">Transcription</keyword>
<dbReference type="InterPro" id="IPR039420">
    <property type="entry name" value="WalR-like"/>
</dbReference>
<evidence type="ECO:0000256" key="3">
    <source>
        <dbReference type="ARBA" id="ARBA00022448"/>
    </source>
</evidence>
<protein>
    <recommendedName>
        <fullName evidence="2">Phosphate regulon transcriptional regulatory protein PhoB</fullName>
    </recommendedName>
</protein>
<evidence type="ECO:0000256" key="8">
    <source>
        <dbReference type="ARBA" id="ARBA00023015"/>
    </source>
</evidence>
<dbReference type="SUPFAM" id="SSF46894">
    <property type="entry name" value="C-terminal effector domain of the bipartite response regulators"/>
    <property type="match status" value="1"/>
</dbReference>
<dbReference type="InterPro" id="IPR036388">
    <property type="entry name" value="WH-like_DNA-bd_sf"/>
</dbReference>
<dbReference type="InterPro" id="IPR001867">
    <property type="entry name" value="OmpR/PhoB-type_DNA-bd"/>
</dbReference>
<evidence type="ECO:0000259" key="15">
    <source>
        <dbReference type="PROSITE" id="PS50110"/>
    </source>
</evidence>
<dbReference type="Gene3D" id="1.10.10.10">
    <property type="entry name" value="Winged helix-like DNA-binding domain superfamily/Winged helix DNA-binding domain"/>
    <property type="match status" value="1"/>
</dbReference>
<reference evidence="17" key="1">
    <citation type="journal article" name="DNA Res.">
        <title>The physiological potential of anammox bacteria as revealed by their core genome structure.</title>
        <authorList>
            <person name="Okubo T."/>
            <person name="Toyoda A."/>
            <person name="Fukuhara K."/>
            <person name="Uchiyama I."/>
            <person name="Harigaya Y."/>
            <person name="Kuroiwa M."/>
            <person name="Suzuki T."/>
            <person name="Murakami Y."/>
            <person name="Suwa Y."/>
            <person name="Takami H."/>
        </authorList>
    </citation>
    <scope>NUCLEOTIDE SEQUENCE</scope>
    <source>
        <strain evidence="17">317325-3</strain>
    </source>
</reference>
<dbReference type="PANTHER" id="PTHR48111">
    <property type="entry name" value="REGULATOR OF RPOS"/>
    <property type="match status" value="1"/>
</dbReference>
<dbReference type="InterPro" id="IPR011006">
    <property type="entry name" value="CheY-like_superfamily"/>
</dbReference>
<evidence type="ECO:0000256" key="5">
    <source>
        <dbReference type="ARBA" id="ARBA00022553"/>
    </source>
</evidence>
<dbReference type="Gene3D" id="6.10.250.690">
    <property type="match status" value="1"/>
</dbReference>
<keyword evidence="4" id="KW-0963">Cytoplasm</keyword>
<dbReference type="GO" id="GO:0006355">
    <property type="term" value="P:regulation of DNA-templated transcription"/>
    <property type="evidence" value="ECO:0007669"/>
    <property type="project" value="InterPro"/>
</dbReference>